<protein>
    <recommendedName>
        <fullName evidence="5">DUF2799 domain-containing protein</fullName>
    </recommendedName>
</protein>
<feature type="compositionally biased region" description="Polar residues" evidence="1">
    <location>
        <begin position="87"/>
        <end position="101"/>
    </location>
</feature>
<dbReference type="RefSeq" id="WP_119554324.1">
    <property type="nucleotide sequence ID" value="NZ_QXMN01000017.1"/>
</dbReference>
<dbReference type="Proteomes" id="UP000265619">
    <property type="component" value="Unassembled WGS sequence"/>
</dbReference>
<dbReference type="OrthoDB" id="8595733at2"/>
<dbReference type="AlphaFoldDB" id="A0A9X8D4X7"/>
<organism evidence="3 4">
    <name type="scientific">Acidovorax cavernicola</name>
    <dbReference type="NCBI Taxonomy" id="1675792"/>
    <lineage>
        <taxon>Bacteria</taxon>
        <taxon>Pseudomonadati</taxon>
        <taxon>Pseudomonadota</taxon>
        <taxon>Betaproteobacteria</taxon>
        <taxon>Burkholderiales</taxon>
        <taxon>Comamonadaceae</taxon>
        <taxon>Acidovorax</taxon>
    </lineage>
</organism>
<proteinExistence type="predicted"/>
<evidence type="ECO:0000256" key="1">
    <source>
        <dbReference type="SAM" id="MobiDB-lite"/>
    </source>
</evidence>
<feature type="compositionally biased region" description="Low complexity" evidence="1">
    <location>
        <begin position="107"/>
        <end position="129"/>
    </location>
</feature>
<name>A0A9X8D4X7_9BURK</name>
<evidence type="ECO:0000313" key="4">
    <source>
        <dbReference type="Proteomes" id="UP000265619"/>
    </source>
</evidence>
<dbReference type="PROSITE" id="PS51257">
    <property type="entry name" value="PROKAR_LIPOPROTEIN"/>
    <property type="match status" value="1"/>
</dbReference>
<dbReference type="EMBL" id="QXMN01000017">
    <property type="protein sequence ID" value="RIX79064.1"/>
    <property type="molecule type" value="Genomic_DNA"/>
</dbReference>
<accession>A0A9X8D4X7</accession>
<reference evidence="3 4" key="1">
    <citation type="submission" date="2018-09" db="EMBL/GenBank/DDBJ databases">
        <title>Acidovorax cavernicola nov. sp. isolated from Gruta de las Maravillas (Aracena, Spain).</title>
        <authorList>
            <person name="Jurado V."/>
            <person name="Gutierrez-Patricio S."/>
            <person name="Gonzalez-Pimentel J.L."/>
            <person name="Miller A.Z."/>
            <person name="Laiz L."/>
            <person name="Saiz-Jimenez C."/>
        </authorList>
    </citation>
    <scope>NUCLEOTIDE SEQUENCE [LARGE SCALE GENOMIC DNA]</scope>
    <source>
        <strain evidence="3 4">1011MAR4D40.2</strain>
    </source>
</reference>
<keyword evidence="4" id="KW-1185">Reference proteome</keyword>
<gene>
    <name evidence="3" type="ORF">D3H34_15085</name>
</gene>
<evidence type="ECO:0000256" key="2">
    <source>
        <dbReference type="SAM" id="SignalP"/>
    </source>
</evidence>
<keyword evidence="2" id="KW-0732">Signal</keyword>
<comment type="caution">
    <text evidence="3">The sequence shown here is derived from an EMBL/GenBank/DDBJ whole genome shotgun (WGS) entry which is preliminary data.</text>
</comment>
<feature type="region of interest" description="Disordered" evidence="1">
    <location>
        <begin position="85"/>
        <end position="129"/>
    </location>
</feature>
<feature type="chain" id="PRO_5040778831" description="DUF2799 domain-containing protein" evidence="2">
    <location>
        <begin position="26"/>
        <end position="129"/>
    </location>
</feature>
<feature type="signal peptide" evidence="2">
    <location>
        <begin position="1"/>
        <end position="25"/>
    </location>
</feature>
<evidence type="ECO:0008006" key="5">
    <source>
        <dbReference type="Google" id="ProtNLM"/>
    </source>
</evidence>
<evidence type="ECO:0000313" key="3">
    <source>
        <dbReference type="EMBL" id="RIX79064.1"/>
    </source>
</evidence>
<sequence>MTFDRRHFRVLAASIVAPLLMVACASPEEIKAADKRTCAGYGFAEGSDAFANCMMQADQHRADQQAAQLRDQQMRMEMQMERARLNPHQTEQVNSTNSGWTHENCHSSGTSVTIGGVTSGSSSTHCSGR</sequence>